<dbReference type="Pfam" id="PF00929">
    <property type="entry name" value="RNase_T"/>
    <property type="match status" value="1"/>
</dbReference>
<protein>
    <submittedName>
        <fullName evidence="5">3'-5' exonuclease</fullName>
        <ecNumber evidence="5">3.1.-.-</ecNumber>
    </submittedName>
</protein>
<dbReference type="Gene3D" id="3.30.420.10">
    <property type="entry name" value="Ribonuclease H-like superfamily/Ribonuclease H"/>
    <property type="match status" value="1"/>
</dbReference>
<dbReference type="EMBL" id="JBDIZK010000013">
    <property type="protein sequence ID" value="MEN3749427.1"/>
    <property type="molecule type" value="Genomic_DNA"/>
</dbReference>
<name>A0ABV0BGF2_9SPHN</name>
<dbReference type="PANTHER" id="PTHR23044">
    <property type="entry name" value="3'-5' EXONUCLEASE ERI1-RELATED"/>
    <property type="match status" value="1"/>
</dbReference>
<keyword evidence="6" id="KW-1185">Reference proteome</keyword>
<dbReference type="GO" id="GO:0004527">
    <property type="term" value="F:exonuclease activity"/>
    <property type="evidence" value="ECO:0007669"/>
    <property type="project" value="UniProtKB-KW"/>
</dbReference>
<sequence>MTHDQLLIIDFEATCSDDGAVPRDEMEIIEIGAVLADAATFAVVDDFQSFVRPVRHATLTPFCTKLTTITQADVESAPGFADMMSALDAWLRPHGAPLFCSWGDYDRKQLQQDCAYHDLPYPFGGDHLNLKRAFGRRQRLAKGPGLGSGLKMAGLRFEGTAHRGIDDARNMARLLPWIFGDARVAR</sequence>
<dbReference type="RefSeq" id="WP_346248472.1">
    <property type="nucleotide sequence ID" value="NZ_JBDIZK010000013.1"/>
</dbReference>
<dbReference type="InterPro" id="IPR013520">
    <property type="entry name" value="Ribonucl_H"/>
</dbReference>
<keyword evidence="3 5" id="KW-0269">Exonuclease</keyword>
<organism evidence="5 6">
    <name type="scientific">Sphingomonas rustica</name>
    <dbReference type="NCBI Taxonomy" id="3103142"/>
    <lineage>
        <taxon>Bacteria</taxon>
        <taxon>Pseudomonadati</taxon>
        <taxon>Pseudomonadota</taxon>
        <taxon>Alphaproteobacteria</taxon>
        <taxon>Sphingomonadales</taxon>
        <taxon>Sphingomonadaceae</taxon>
        <taxon>Sphingomonas</taxon>
    </lineage>
</organism>
<dbReference type="InterPro" id="IPR036397">
    <property type="entry name" value="RNaseH_sf"/>
</dbReference>
<evidence type="ECO:0000256" key="3">
    <source>
        <dbReference type="ARBA" id="ARBA00022839"/>
    </source>
</evidence>
<evidence type="ECO:0000313" key="6">
    <source>
        <dbReference type="Proteomes" id="UP001427805"/>
    </source>
</evidence>
<accession>A0ABV0BGF2</accession>
<dbReference type="EC" id="3.1.-.-" evidence="5"/>
<dbReference type="SUPFAM" id="SSF53098">
    <property type="entry name" value="Ribonuclease H-like"/>
    <property type="match status" value="1"/>
</dbReference>
<dbReference type="InterPro" id="IPR047201">
    <property type="entry name" value="ERI-1_3'hExo-like"/>
</dbReference>
<dbReference type="PANTHER" id="PTHR23044:SF61">
    <property type="entry name" value="3'-5' EXORIBONUCLEASE 1-RELATED"/>
    <property type="match status" value="1"/>
</dbReference>
<gene>
    <name evidence="5" type="ORF">TPR58_19790</name>
</gene>
<dbReference type="CDD" id="cd06133">
    <property type="entry name" value="ERI-1_3'hExo_like"/>
    <property type="match status" value="1"/>
</dbReference>
<evidence type="ECO:0000313" key="5">
    <source>
        <dbReference type="EMBL" id="MEN3749427.1"/>
    </source>
</evidence>
<evidence type="ECO:0000256" key="2">
    <source>
        <dbReference type="ARBA" id="ARBA00022801"/>
    </source>
</evidence>
<dbReference type="Proteomes" id="UP001427805">
    <property type="component" value="Unassembled WGS sequence"/>
</dbReference>
<dbReference type="InterPro" id="IPR051274">
    <property type="entry name" value="3-5_Exoribonuclease"/>
</dbReference>
<dbReference type="SMART" id="SM00479">
    <property type="entry name" value="EXOIII"/>
    <property type="match status" value="1"/>
</dbReference>
<evidence type="ECO:0000259" key="4">
    <source>
        <dbReference type="SMART" id="SM00479"/>
    </source>
</evidence>
<comment type="caution">
    <text evidence="5">The sequence shown here is derived from an EMBL/GenBank/DDBJ whole genome shotgun (WGS) entry which is preliminary data.</text>
</comment>
<evidence type="ECO:0000256" key="1">
    <source>
        <dbReference type="ARBA" id="ARBA00022722"/>
    </source>
</evidence>
<keyword evidence="2 5" id="KW-0378">Hydrolase</keyword>
<proteinExistence type="predicted"/>
<keyword evidence="1" id="KW-0540">Nuclease</keyword>
<feature type="domain" description="Exonuclease" evidence="4">
    <location>
        <begin position="5"/>
        <end position="184"/>
    </location>
</feature>
<dbReference type="InterPro" id="IPR012337">
    <property type="entry name" value="RNaseH-like_sf"/>
</dbReference>
<reference evidence="5 6" key="1">
    <citation type="submission" date="2024-05" db="EMBL/GenBank/DDBJ databases">
        <title>Sphingomonas sp. HF-S3 16S ribosomal RNA gene Genome sequencing and assembly.</title>
        <authorList>
            <person name="Lee H."/>
        </authorList>
    </citation>
    <scope>NUCLEOTIDE SEQUENCE [LARGE SCALE GENOMIC DNA]</scope>
    <source>
        <strain evidence="5 6">HF-S3</strain>
    </source>
</reference>